<dbReference type="Proteomes" id="UP000075476">
    <property type="component" value="Unassembled WGS sequence"/>
</dbReference>
<evidence type="ECO:0000256" key="1">
    <source>
        <dbReference type="SAM" id="Phobius"/>
    </source>
</evidence>
<protein>
    <submittedName>
        <fullName evidence="2">Conjugal transfer protein TraG</fullName>
    </submittedName>
</protein>
<dbReference type="AlphaFoldDB" id="A0A9X0SPQ0"/>
<proteinExistence type="predicted"/>
<feature type="transmembrane region" description="Helical" evidence="1">
    <location>
        <begin position="47"/>
        <end position="64"/>
    </location>
</feature>
<dbReference type="PANTHER" id="PTHR30121:SF6">
    <property type="entry name" value="SLR6007 PROTEIN"/>
    <property type="match status" value="1"/>
</dbReference>
<feature type="transmembrane region" description="Helical" evidence="1">
    <location>
        <begin position="84"/>
        <end position="103"/>
    </location>
</feature>
<sequence length="732" mass="82380">MSNKIAELKNNPTLKQLGENINGIMIGLFAFQCSMFITILLFKKSFFFIHLGIALLIILGFSFLKDFADEKKKSFALKIMKISLVIGALSIFDHFIVSGLNNIEDPKLYSSMTKVIYLVDFAIIISSIAIFRNEEFQNKMIAFTETSIWNALAGEEKEEIKQGDAVLGQNIDTQNPVILPLKDRYLHMLVLGPTGSGKTSQTIIPMIHRDMQNPELGVTVIEPKGDLAEKIFAMARYYNREVQYFNPILPDCPYFNPLFGDESDVIENMATTFKMLNPDSPQFFLDMNENLIRNALKVLKRLYGDDATLIDLSTLLHNTGGGGKKMVQDFSKLPSESDSMAKENNDIALWFLNDYFTGATGDKGATKTYEHCSGVRSQVAKLVSNKYLRRVLNPPKGRGSDVDFDKSLAEGTIITIATAQGKLRDLGKYLGYFIILQLQSAVFRRPGNENTRRGNMLYIDEFQTYSNPGFADMLTQGRSYRVASHLATQNRALIGMGSGKDGKDFIELVSTNARNTIIYPGGNAQDADYYSKQFGEIIEKTMQKGYSQEKFSILGGLGRRPVNESFREAEETKARYSPTDIIYREFGQITYCLIKNNSIQAPGVSKIEYIPKELNDLLDRMVAEYNEEQDKKYHKEFGGSQKPTEEKKVELVKEKLNEEAVVTNIQLEKPKNNYSSNDVVLDPLSEIEDDTFVDAEDVGAKVKSTTVISENEYQRGGNSFQSNINDVEDELI</sequence>
<keyword evidence="1" id="KW-0812">Transmembrane</keyword>
<comment type="caution">
    <text evidence="2">The sequence shown here is derived from an EMBL/GenBank/DDBJ whole genome shotgun (WGS) entry which is preliminary data.</text>
</comment>
<name>A0A9X0SPQ0_BACCE</name>
<gene>
    <name evidence="2" type="ORF">AT268_33755</name>
</gene>
<accession>A0A9X0SPQ0</accession>
<dbReference type="InterPro" id="IPR027417">
    <property type="entry name" value="P-loop_NTPase"/>
</dbReference>
<dbReference type="PANTHER" id="PTHR30121">
    <property type="entry name" value="UNCHARACTERIZED PROTEIN YJGR-RELATED"/>
    <property type="match status" value="1"/>
</dbReference>
<dbReference type="Pfam" id="PF02534">
    <property type="entry name" value="T4SS-DNA_transf"/>
    <property type="match status" value="1"/>
</dbReference>
<evidence type="ECO:0000313" key="2">
    <source>
        <dbReference type="EMBL" id="KXY51439.1"/>
    </source>
</evidence>
<organism evidence="2 3">
    <name type="scientific">Bacillus cereus</name>
    <dbReference type="NCBI Taxonomy" id="1396"/>
    <lineage>
        <taxon>Bacteria</taxon>
        <taxon>Bacillati</taxon>
        <taxon>Bacillota</taxon>
        <taxon>Bacilli</taxon>
        <taxon>Bacillales</taxon>
        <taxon>Bacillaceae</taxon>
        <taxon>Bacillus</taxon>
        <taxon>Bacillus cereus group</taxon>
    </lineage>
</organism>
<feature type="transmembrane region" description="Helical" evidence="1">
    <location>
        <begin position="115"/>
        <end position="131"/>
    </location>
</feature>
<dbReference type="InterPro" id="IPR003688">
    <property type="entry name" value="TraG/VirD4"/>
</dbReference>
<dbReference type="InterPro" id="IPR051162">
    <property type="entry name" value="T4SS_component"/>
</dbReference>
<keyword evidence="1" id="KW-1133">Transmembrane helix</keyword>
<dbReference type="EMBL" id="LOMO01000001">
    <property type="protein sequence ID" value="KXY51439.1"/>
    <property type="molecule type" value="Genomic_DNA"/>
</dbReference>
<reference evidence="2 3" key="1">
    <citation type="submission" date="2015-12" db="EMBL/GenBank/DDBJ databases">
        <title>Bacillus cereus Group isolate.</title>
        <authorList>
            <person name="Kovac J."/>
        </authorList>
    </citation>
    <scope>NUCLEOTIDE SEQUENCE [LARGE SCALE GENOMIC DNA]</scope>
    <source>
        <strain evidence="2 3">FSL K6-0073</strain>
    </source>
</reference>
<dbReference type="RefSeq" id="WP_061662769.1">
    <property type="nucleotide sequence ID" value="NZ_LOMO01000001.1"/>
</dbReference>
<keyword evidence="1" id="KW-0472">Membrane</keyword>
<dbReference type="SUPFAM" id="SSF52540">
    <property type="entry name" value="P-loop containing nucleoside triphosphate hydrolases"/>
    <property type="match status" value="1"/>
</dbReference>
<dbReference type="Gene3D" id="3.40.50.300">
    <property type="entry name" value="P-loop containing nucleotide triphosphate hydrolases"/>
    <property type="match status" value="2"/>
</dbReference>
<evidence type="ECO:0000313" key="3">
    <source>
        <dbReference type="Proteomes" id="UP000075476"/>
    </source>
</evidence>
<dbReference type="GO" id="GO:0016020">
    <property type="term" value="C:membrane"/>
    <property type="evidence" value="ECO:0007669"/>
    <property type="project" value="InterPro"/>
</dbReference>
<feature type="transmembrane region" description="Helical" evidence="1">
    <location>
        <begin position="21"/>
        <end position="41"/>
    </location>
</feature>